<feature type="region of interest" description="Disordered" evidence="12">
    <location>
        <begin position="314"/>
        <end position="369"/>
    </location>
</feature>
<feature type="transmembrane region" description="Helical" evidence="10">
    <location>
        <begin position="534"/>
        <end position="552"/>
    </location>
</feature>
<keyword evidence="7 10" id="KW-0472">Membrane</keyword>
<feature type="transmembrane region" description="Helical" evidence="10">
    <location>
        <begin position="619"/>
        <end position="645"/>
    </location>
</feature>
<accession>M1XNK8</accession>
<evidence type="ECO:0000256" key="11">
    <source>
        <dbReference type="SAM" id="Coils"/>
    </source>
</evidence>
<keyword evidence="6 10" id="KW-0406">Ion transport</keyword>
<dbReference type="GO" id="GO:0046961">
    <property type="term" value="F:proton-transporting ATPase activity, rotational mechanism"/>
    <property type="evidence" value="ECO:0007669"/>
    <property type="project" value="InterPro"/>
</dbReference>
<feature type="coiled-coil region" evidence="11">
    <location>
        <begin position="218"/>
        <end position="245"/>
    </location>
</feature>
<evidence type="ECO:0000256" key="5">
    <source>
        <dbReference type="ARBA" id="ARBA00022989"/>
    </source>
</evidence>
<evidence type="ECO:0000256" key="6">
    <source>
        <dbReference type="ARBA" id="ARBA00023065"/>
    </source>
</evidence>
<keyword evidence="13" id="KW-0378">Hydrolase</keyword>
<keyword evidence="14" id="KW-1185">Reference proteome</keyword>
<reference evidence="13 14" key="1">
    <citation type="journal article" date="2013" name="Genome Announc.">
        <title>Genome of the haloarchaeon Natronomonas moolapensis, a neutrophilic member of a previously haloalkaliphilic genus.</title>
        <authorList>
            <person name="Dyall-Smith M.L."/>
            <person name="Pfeiffer F."/>
            <person name="Oberwinkler T."/>
            <person name="Klee K."/>
            <person name="Rampp M."/>
            <person name="Palm P."/>
            <person name="Gross K."/>
            <person name="Schuster S.C."/>
            <person name="Oesterhelt D."/>
        </authorList>
    </citation>
    <scope>NUCLEOTIDE SEQUENCE [LARGE SCALE GENOMIC DNA]</scope>
    <source>
        <strain evidence="14">DSM 18674 / JCM 14361 / 8.8.11</strain>
    </source>
</reference>
<evidence type="ECO:0000256" key="3">
    <source>
        <dbReference type="ARBA" id="ARBA00022448"/>
    </source>
</evidence>
<feature type="transmembrane region" description="Helical" evidence="10">
    <location>
        <begin position="572"/>
        <end position="598"/>
    </location>
</feature>
<dbReference type="GO" id="GO:0033179">
    <property type="term" value="C:proton-transporting V-type ATPase, V0 domain"/>
    <property type="evidence" value="ECO:0007669"/>
    <property type="project" value="InterPro"/>
</dbReference>
<feature type="transmembrane region" description="Helical" evidence="10">
    <location>
        <begin position="400"/>
        <end position="430"/>
    </location>
</feature>
<evidence type="ECO:0000256" key="1">
    <source>
        <dbReference type="ARBA" id="ARBA00004141"/>
    </source>
</evidence>
<comment type="subcellular location">
    <subcellularLocation>
        <location evidence="1">Membrane</location>
        <topology evidence="1">Multi-pass membrane protein</topology>
    </subcellularLocation>
</comment>
<dbReference type="GO" id="GO:0051117">
    <property type="term" value="F:ATPase binding"/>
    <property type="evidence" value="ECO:0007669"/>
    <property type="project" value="TreeGrafter"/>
</dbReference>
<dbReference type="PANTHER" id="PTHR11629">
    <property type="entry name" value="VACUOLAR PROTON ATPASES"/>
    <property type="match status" value="1"/>
</dbReference>
<keyword evidence="3 10" id="KW-0813">Transport</keyword>
<feature type="compositionally biased region" description="Low complexity" evidence="12">
    <location>
        <begin position="341"/>
        <end position="361"/>
    </location>
</feature>
<evidence type="ECO:0000256" key="2">
    <source>
        <dbReference type="ARBA" id="ARBA00009904"/>
    </source>
</evidence>
<keyword evidence="11" id="KW-0175">Coiled coil</keyword>
<dbReference type="PANTHER" id="PTHR11629:SF63">
    <property type="entry name" value="V-TYPE PROTON ATPASE SUBUNIT A"/>
    <property type="match status" value="1"/>
</dbReference>
<dbReference type="Proteomes" id="UP000011867">
    <property type="component" value="Chromosome"/>
</dbReference>
<evidence type="ECO:0000256" key="4">
    <source>
        <dbReference type="ARBA" id="ARBA00022692"/>
    </source>
</evidence>
<comment type="similarity">
    <text evidence="2 10">Belongs to the V-ATPase 116 kDa subunit family.</text>
</comment>
<evidence type="ECO:0000313" key="13">
    <source>
        <dbReference type="EMBL" id="CCQ35523.1"/>
    </source>
</evidence>
<gene>
    <name evidence="13" type="primary">atpI</name>
    <name evidence="13" type="ordered locus">Nmlp_1315</name>
</gene>
<comment type="function">
    <text evidence="8">Component of the A-type ATP synthase that produces ATP from ADP in the presence of a proton gradient across the membrane.</text>
</comment>
<feature type="transmembrane region" description="Helical" evidence="10">
    <location>
        <begin position="442"/>
        <end position="461"/>
    </location>
</feature>
<feature type="compositionally biased region" description="Basic and acidic residues" evidence="12">
    <location>
        <begin position="314"/>
        <end position="329"/>
    </location>
</feature>
<protein>
    <recommendedName>
        <fullName evidence="9 10">A-type ATP synthase subunit I</fullName>
    </recommendedName>
</protein>
<dbReference type="STRING" id="268739.Nmlp_1315"/>
<keyword evidence="4 10" id="KW-0812">Transmembrane</keyword>
<evidence type="ECO:0000256" key="8">
    <source>
        <dbReference type="ARBA" id="ARBA00059506"/>
    </source>
</evidence>
<sequence>MSSLRPKRMSRVSVTGSKRVMDDAIEAVHELNLVHVTDYDGAWEGFSPGNPIEGAEEAASRLVTVRALESTLGVEESDAGRPRIIDDDELESELEDVRTRVNDLDDERSEIDDELREIDERIESARPFAALGLDIDLLSGYDSLTAAVGEGDRGEIEAALEDSEAVEAYELYAEDEYVAAFVYPDVDLEDALVGAAFTEYEIPDLGEGGEATSPEAYIEDLNHRRGQLESNLETVESRLEDLKHEVSGFLLAAEEKLSIEVQKREAPLTFATTENAFVSEGWIPTERVDDLVDTLDARAGDHVEVDELERASYDEDGHAHEHEEIEESGKSGGQSAGGRTAGEPDAVADGGDGEAVADGGRAMSGGSPPVVQDNSAIAKPFEMLVGVINRPRYTEIDPTLILFLTFPAFFGFMIGDLGYGILYVAIGYALMRRFESPGIRSLGGVAVAAGIFTAIFGVLYGEIFGLHQLGEIVWPSGSPPIHKGLSPEYGTYALGWLVVSLLVGMLHLAVGWIIDFYQNLSHGIGDAMTESGSWLLMLFGFWAWVFADAPPSGAAPGLLVSADSAVFAGHPFALGFAGLPTTVGLVGLGVFFVGLVLLVKGDPVEGVEFLNVLVNVLSYTRLAAVLLAKAGMAFVVNLLVFGVYVTEETHGGETVDAWHFGVGGMPAEAGTSFHGHQVVEIMSPGLVHGSIAAVVVGALVLVVGHLLVLALGVTSAGLQGIRLEYVEFFGKFYEGGGKPYEPFGYERRYTTED</sequence>
<name>M1XNK8_NATM8</name>
<feature type="compositionally biased region" description="Gly residues" evidence="12">
    <location>
        <begin position="330"/>
        <end position="340"/>
    </location>
</feature>
<dbReference type="Gene3D" id="3.30.70.2170">
    <property type="match status" value="1"/>
</dbReference>
<feature type="transmembrane region" description="Helical" evidence="10">
    <location>
        <begin position="691"/>
        <end position="713"/>
    </location>
</feature>
<evidence type="ECO:0000256" key="12">
    <source>
        <dbReference type="SAM" id="MobiDB-lite"/>
    </source>
</evidence>
<dbReference type="InterPro" id="IPR002490">
    <property type="entry name" value="V-ATPase_116kDa_su"/>
</dbReference>
<dbReference type="Pfam" id="PF01496">
    <property type="entry name" value="V_ATPase_I"/>
    <property type="match status" value="1"/>
</dbReference>
<dbReference type="Gene3D" id="3.30.70.2750">
    <property type="match status" value="1"/>
</dbReference>
<evidence type="ECO:0000313" key="14">
    <source>
        <dbReference type="Proteomes" id="UP000011867"/>
    </source>
</evidence>
<dbReference type="EMBL" id="HF582854">
    <property type="protein sequence ID" value="CCQ35523.1"/>
    <property type="molecule type" value="Genomic_DNA"/>
</dbReference>
<evidence type="ECO:0000256" key="9">
    <source>
        <dbReference type="ARBA" id="ARBA00068671"/>
    </source>
</evidence>
<proteinExistence type="inferred from homology"/>
<organism evidence="13 14">
    <name type="scientific">Natronomonas moolapensis (strain DSM 18674 / CECT 7526 / JCM 14361 / 8.8.11)</name>
    <dbReference type="NCBI Taxonomy" id="268739"/>
    <lineage>
        <taxon>Archaea</taxon>
        <taxon>Methanobacteriati</taxon>
        <taxon>Methanobacteriota</taxon>
        <taxon>Stenosarchaea group</taxon>
        <taxon>Halobacteria</taxon>
        <taxon>Halobacteriales</taxon>
        <taxon>Natronomonadaceae</taxon>
        <taxon>Natronomonas</taxon>
    </lineage>
</organism>
<dbReference type="GO" id="GO:0016471">
    <property type="term" value="C:vacuolar proton-transporting V-type ATPase complex"/>
    <property type="evidence" value="ECO:0007669"/>
    <property type="project" value="TreeGrafter"/>
</dbReference>
<evidence type="ECO:0000256" key="10">
    <source>
        <dbReference type="RuleBase" id="RU361189"/>
    </source>
</evidence>
<feature type="coiled-coil region" evidence="11">
    <location>
        <begin position="87"/>
        <end position="121"/>
    </location>
</feature>
<dbReference type="KEGG" id="nmo:Nmlp_1315"/>
<dbReference type="AlphaFoldDB" id="M1XNK8"/>
<keyword evidence="5 10" id="KW-1133">Transmembrane helix</keyword>
<feature type="transmembrane region" description="Helical" evidence="10">
    <location>
        <begin position="493"/>
        <end position="514"/>
    </location>
</feature>
<dbReference type="GO" id="GO:0007035">
    <property type="term" value="P:vacuolar acidification"/>
    <property type="evidence" value="ECO:0007669"/>
    <property type="project" value="TreeGrafter"/>
</dbReference>
<dbReference type="GO" id="GO:0016787">
    <property type="term" value="F:hydrolase activity"/>
    <property type="evidence" value="ECO:0007669"/>
    <property type="project" value="UniProtKB-KW"/>
</dbReference>
<dbReference type="HOGENOM" id="CLU_025558_2_1_2"/>
<dbReference type="Gene3D" id="1.20.1460.20">
    <property type="match status" value="1"/>
</dbReference>
<dbReference type="eggNOG" id="arCOG04138">
    <property type="taxonomic scope" value="Archaea"/>
</dbReference>
<evidence type="ECO:0000256" key="7">
    <source>
        <dbReference type="ARBA" id="ARBA00023136"/>
    </source>
</evidence>